<protein>
    <submittedName>
        <fullName evidence="1">Uncharacterized protein</fullName>
    </submittedName>
</protein>
<proteinExistence type="predicted"/>
<accession>A0A8S9SDY6</accession>
<organism evidence="1 2">
    <name type="scientific">Brassica cretica</name>
    <name type="common">Mustard</name>
    <dbReference type="NCBI Taxonomy" id="69181"/>
    <lineage>
        <taxon>Eukaryota</taxon>
        <taxon>Viridiplantae</taxon>
        <taxon>Streptophyta</taxon>
        <taxon>Embryophyta</taxon>
        <taxon>Tracheophyta</taxon>
        <taxon>Spermatophyta</taxon>
        <taxon>Magnoliopsida</taxon>
        <taxon>eudicotyledons</taxon>
        <taxon>Gunneridae</taxon>
        <taxon>Pentapetalae</taxon>
        <taxon>rosids</taxon>
        <taxon>malvids</taxon>
        <taxon>Brassicales</taxon>
        <taxon>Brassicaceae</taxon>
        <taxon>Brassiceae</taxon>
        <taxon>Brassica</taxon>
    </lineage>
</organism>
<dbReference type="Proteomes" id="UP000712600">
    <property type="component" value="Unassembled WGS sequence"/>
</dbReference>
<dbReference type="EMBL" id="QGKX02000004">
    <property type="protein sequence ID" value="KAF3598877.1"/>
    <property type="molecule type" value="Genomic_DNA"/>
</dbReference>
<dbReference type="AlphaFoldDB" id="A0A8S9SDY6"/>
<gene>
    <name evidence="1" type="ORF">F2Q69_00035947</name>
</gene>
<evidence type="ECO:0000313" key="1">
    <source>
        <dbReference type="EMBL" id="KAF3598877.1"/>
    </source>
</evidence>
<comment type="caution">
    <text evidence="1">The sequence shown here is derived from an EMBL/GenBank/DDBJ whole genome shotgun (WGS) entry which is preliminary data.</text>
</comment>
<name>A0A8S9SDY6_BRACR</name>
<reference evidence="1" key="1">
    <citation type="submission" date="2019-12" db="EMBL/GenBank/DDBJ databases">
        <title>Genome sequencing and annotation of Brassica cretica.</title>
        <authorList>
            <person name="Studholme D.J."/>
            <person name="Sarris P."/>
        </authorList>
    </citation>
    <scope>NUCLEOTIDE SEQUENCE</scope>
    <source>
        <strain evidence="1">PFS-109/04</strain>
        <tissue evidence="1">Leaf</tissue>
    </source>
</reference>
<evidence type="ECO:0000313" key="2">
    <source>
        <dbReference type="Proteomes" id="UP000712600"/>
    </source>
</evidence>
<sequence length="71" mass="7873">MLPSMSFLHIIPTKEVAILIPTSNSIPSANKGSTPEFSRVKDLTIFAERLQPRRTPSSADKDEITLSEFTL</sequence>